<feature type="region of interest" description="Disordered" evidence="1">
    <location>
        <begin position="1"/>
        <end position="22"/>
    </location>
</feature>
<evidence type="ECO:0000313" key="2">
    <source>
        <dbReference type="EMBL" id="QQP41935.1"/>
    </source>
</evidence>
<keyword evidence="3" id="KW-1185">Reference proteome</keyword>
<proteinExistence type="predicted"/>
<name>A0A7T8K208_CALRO</name>
<gene>
    <name evidence="2" type="ORF">FKW44_016449</name>
</gene>
<dbReference type="AlphaFoldDB" id="A0A7T8K208"/>
<evidence type="ECO:0000313" key="3">
    <source>
        <dbReference type="Proteomes" id="UP000595437"/>
    </source>
</evidence>
<reference evidence="3" key="1">
    <citation type="submission" date="2021-01" db="EMBL/GenBank/DDBJ databases">
        <title>Caligus Genome Assembly.</title>
        <authorList>
            <person name="Gallardo-Escarate C."/>
        </authorList>
    </citation>
    <scope>NUCLEOTIDE SEQUENCE [LARGE SCALE GENOMIC DNA]</scope>
</reference>
<protein>
    <submittedName>
        <fullName evidence="2">Coronin</fullName>
    </submittedName>
</protein>
<feature type="compositionally biased region" description="Polar residues" evidence="1">
    <location>
        <begin position="7"/>
        <end position="16"/>
    </location>
</feature>
<dbReference type="EMBL" id="CP045900">
    <property type="protein sequence ID" value="QQP41935.1"/>
    <property type="molecule type" value="Genomic_DNA"/>
</dbReference>
<dbReference type="Proteomes" id="UP000595437">
    <property type="component" value="Chromosome 11"/>
</dbReference>
<organism evidence="2 3">
    <name type="scientific">Caligus rogercresseyi</name>
    <name type="common">Sea louse</name>
    <dbReference type="NCBI Taxonomy" id="217165"/>
    <lineage>
        <taxon>Eukaryota</taxon>
        <taxon>Metazoa</taxon>
        <taxon>Ecdysozoa</taxon>
        <taxon>Arthropoda</taxon>
        <taxon>Crustacea</taxon>
        <taxon>Multicrustacea</taxon>
        <taxon>Hexanauplia</taxon>
        <taxon>Copepoda</taxon>
        <taxon>Siphonostomatoida</taxon>
        <taxon>Caligidae</taxon>
        <taxon>Caligus</taxon>
    </lineage>
</organism>
<evidence type="ECO:0000256" key="1">
    <source>
        <dbReference type="SAM" id="MobiDB-lite"/>
    </source>
</evidence>
<sequence length="74" mass="8393">MAVMEEVNSQISSITSKQKEKIDEQVAEIRKLKAMIVKHDSRISTLETRCRELESAGLRSNNGHCSEMMDPDEV</sequence>
<accession>A0A7T8K208</accession>